<comment type="caution">
    <text evidence="3">The sequence shown here is derived from an EMBL/GenBank/DDBJ whole genome shotgun (WGS) entry which is preliminary data.</text>
</comment>
<dbReference type="InterPro" id="IPR044926">
    <property type="entry name" value="RGS_subdomain_2"/>
</dbReference>
<dbReference type="SMART" id="SM00315">
    <property type="entry name" value="RGS"/>
    <property type="match status" value="1"/>
</dbReference>
<feature type="region of interest" description="Disordered" evidence="1">
    <location>
        <begin position="101"/>
        <end position="126"/>
    </location>
</feature>
<evidence type="ECO:0000313" key="4">
    <source>
        <dbReference type="Proteomes" id="UP000663842"/>
    </source>
</evidence>
<dbReference type="InterPro" id="IPR016137">
    <property type="entry name" value="RGS"/>
</dbReference>
<feature type="domain" description="RGS" evidence="2">
    <location>
        <begin position="271"/>
        <end position="392"/>
    </location>
</feature>
<feature type="region of interest" description="Disordered" evidence="1">
    <location>
        <begin position="160"/>
        <end position="214"/>
    </location>
</feature>
<feature type="compositionally biased region" description="Low complexity" evidence="1">
    <location>
        <begin position="116"/>
        <end position="126"/>
    </location>
</feature>
<feature type="compositionally biased region" description="Low complexity" evidence="1">
    <location>
        <begin position="16"/>
        <end position="29"/>
    </location>
</feature>
<organism evidence="3 4">
    <name type="scientific">Rotaria magnacalcarata</name>
    <dbReference type="NCBI Taxonomy" id="392030"/>
    <lineage>
        <taxon>Eukaryota</taxon>
        <taxon>Metazoa</taxon>
        <taxon>Spiralia</taxon>
        <taxon>Gnathifera</taxon>
        <taxon>Rotifera</taxon>
        <taxon>Eurotatoria</taxon>
        <taxon>Bdelloidea</taxon>
        <taxon>Philodinida</taxon>
        <taxon>Philodinidae</taxon>
        <taxon>Rotaria</taxon>
    </lineage>
</organism>
<gene>
    <name evidence="3" type="ORF">UXM345_LOCUS6241</name>
</gene>
<evidence type="ECO:0000256" key="1">
    <source>
        <dbReference type="SAM" id="MobiDB-lite"/>
    </source>
</evidence>
<dbReference type="SUPFAM" id="SSF48097">
    <property type="entry name" value="Regulator of G-protein signaling, RGS"/>
    <property type="match status" value="1"/>
</dbReference>
<proteinExistence type="predicted"/>
<accession>A0A819D966</accession>
<protein>
    <recommendedName>
        <fullName evidence="2">RGS domain-containing protein</fullName>
    </recommendedName>
</protein>
<dbReference type="AlphaFoldDB" id="A0A819D966"/>
<feature type="region of interest" description="Disordered" evidence="1">
    <location>
        <begin position="13"/>
        <end position="51"/>
    </location>
</feature>
<dbReference type="Gene3D" id="1.10.167.10">
    <property type="entry name" value="Regulator of G-protein Signalling 4, domain 2"/>
    <property type="match status" value="1"/>
</dbReference>
<dbReference type="PANTHER" id="PTHR10845">
    <property type="entry name" value="REGULATOR OF G PROTEIN SIGNALING"/>
    <property type="match status" value="1"/>
</dbReference>
<dbReference type="Proteomes" id="UP000663842">
    <property type="component" value="Unassembled WGS sequence"/>
</dbReference>
<feature type="compositionally biased region" description="Basic residues" evidence="1">
    <location>
        <begin position="196"/>
        <end position="214"/>
    </location>
</feature>
<dbReference type="EMBL" id="CAJOBF010000488">
    <property type="protein sequence ID" value="CAF3825137.1"/>
    <property type="molecule type" value="Genomic_DNA"/>
</dbReference>
<dbReference type="FunFam" id="1.10.167.10:FF:000001">
    <property type="entry name" value="Putative regulator of g-protein signaling 12"/>
    <property type="match status" value="1"/>
</dbReference>
<sequence>MTQVVPEHLARAKLSNNVNNNNNNNNNNNTRRETNSTYKNRTHRSIPATSSAISVTCDSDTILKSSNTSHQQSLPSKKLSPITKNHISTSYSSSALMSATVHSPPTLSRNHRRYESNGSSASSMSTNLATSSGINIAHEKLTLTSSISTISISNNRHLRKSTGAGSEGAAGGKILSTKSLSNKHKSSSLDDDNYNHHHHRHHQHNHRTSQNRRSGKSVLEHLVFVFPENVRRILTGTKNLTVRSDEGRQPAEPIDLGEPPSVEELKGWAESFDKLMISPIGRRYFRDFLRSEYSEENFLFWMSCESLKNEQNPEIIEEKARLIYEDYISILSPKEAKSFFVSLDSRVREVINKNMVEPSPHTFDEAQLQIYTLMHRDSYPRFINSQMYRRLLRIEGVNT</sequence>
<evidence type="ECO:0000259" key="2">
    <source>
        <dbReference type="PROSITE" id="PS50132"/>
    </source>
</evidence>
<evidence type="ECO:0000313" key="3">
    <source>
        <dbReference type="EMBL" id="CAF3825137.1"/>
    </source>
</evidence>
<dbReference type="PRINTS" id="PR01301">
    <property type="entry name" value="RGSPROTEIN"/>
</dbReference>
<dbReference type="InterPro" id="IPR036305">
    <property type="entry name" value="RGS_sf"/>
</dbReference>
<dbReference type="Pfam" id="PF00615">
    <property type="entry name" value="RGS"/>
    <property type="match status" value="1"/>
</dbReference>
<dbReference type="PROSITE" id="PS50132">
    <property type="entry name" value="RGS"/>
    <property type="match status" value="1"/>
</dbReference>
<name>A0A819D966_9BILA</name>
<reference evidence="3" key="1">
    <citation type="submission" date="2021-02" db="EMBL/GenBank/DDBJ databases">
        <authorList>
            <person name="Nowell W R."/>
        </authorList>
    </citation>
    <scope>NUCLEOTIDE SEQUENCE</scope>
</reference>
<dbReference type="PANTHER" id="PTHR10845:SF192">
    <property type="entry name" value="DOUBLE HIT, ISOFORM B"/>
    <property type="match status" value="1"/>
</dbReference>